<feature type="transmembrane region" description="Helical" evidence="2">
    <location>
        <begin position="46"/>
        <end position="66"/>
    </location>
</feature>
<evidence type="ECO:0000256" key="2">
    <source>
        <dbReference type="SAM" id="Phobius"/>
    </source>
</evidence>
<name>A0ABD3Q244_9STRA</name>
<sequence>METRRRPRPSADAKPKSDPRSPANNVIPTSRRNGGGGGSAPSTDSLLLRITQLIFLIVVVWFVYLITSVNTAISISSTNHNSNIRGHNVRAAAAARNANVDAFKAKQQIESIRNEFYNRYGGKEEATAMLSRGLKSFAKQSSSSKDIDSVFTHDSLKGTATRFLSLLKEHELHPPSGNNTSVPFILSFGGYSVTVGRGNHFSQSFPFVFQRIIRPLLLSSLNIDLIIRNSAIGGIPSFPYGWCLPNFLGRDSHGISWDYGMNEGNGGEGLESYLRNGLSNIKQVLPMFVMVDMKKTRMNVLQYYVENGSLVDPLALGRASDAVKNKEWLDSKKQKQRPIGFQNWEEWGAPKGAPGQSPWHPKKMEHELMGWMIAMYFVDSVEMALEMMNNHEDWKESLTYPDNVKEAILPPPMTDVTGTGVPTLLHGVQNGNTWKMPRVSCRTSFLPNISGHLESIIVSGLTKDDEDMIKPRADSLFDGGWVMDIGKMERETKGKVNKYGGLGYIDMKTSLYGIQSSGVLKLWLPHEDYESTKINAKNGYTVATEYFQSTVFCEVNEKRGSKECNMLSDLEFRIGGTTISKDHVKQIHGVASYLKKDICIHVEIPTSAQVSFRDAKPGLDVEMSVVNSEVSRENGACSISHVIWQHT</sequence>
<reference evidence="3 4" key="1">
    <citation type="submission" date="2024-10" db="EMBL/GenBank/DDBJ databases">
        <title>Updated reference genomes for cyclostephanoid diatoms.</title>
        <authorList>
            <person name="Roberts W.R."/>
            <person name="Alverson A.J."/>
        </authorList>
    </citation>
    <scope>NUCLEOTIDE SEQUENCE [LARGE SCALE GENOMIC DNA]</scope>
    <source>
        <strain evidence="3 4">AJA010-31</strain>
    </source>
</reference>
<gene>
    <name evidence="3" type="ORF">ACHAWO_006469</name>
</gene>
<dbReference type="AlphaFoldDB" id="A0ABD3Q244"/>
<feature type="compositionally biased region" description="Basic and acidic residues" evidence="1">
    <location>
        <begin position="1"/>
        <end position="19"/>
    </location>
</feature>
<evidence type="ECO:0000256" key="1">
    <source>
        <dbReference type="SAM" id="MobiDB-lite"/>
    </source>
</evidence>
<evidence type="ECO:0000313" key="3">
    <source>
        <dbReference type="EMBL" id="KAL3794225.1"/>
    </source>
</evidence>
<proteinExistence type="predicted"/>
<feature type="compositionally biased region" description="Polar residues" evidence="1">
    <location>
        <begin position="22"/>
        <end position="32"/>
    </location>
</feature>
<organism evidence="3 4">
    <name type="scientific">Cyclotella atomus</name>
    <dbReference type="NCBI Taxonomy" id="382360"/>
    <lineage>
        <taxon>Eukaryota</taxon>
        <taxon>Sar</taxon>
        <taxon>Stramenopiles</taxon>
        <taxon>Ochrophyta</taxon>
        <taxon>Bacillariophyta</taxon>
        <taxon>Coscinodiscophyceae</taxon>
        <taxon>Thalassiosirophycidae</taxon>
        <taxon>Stephanodiscales</taxon>
        <taxon>Stephanodiscaceae</taxon>
        <taxon>Cyclotella</taxon>
    </lineage>
</organism>
<dbReference type="EMBL" id="JALLPJ020000365">
    <property type="protein sequence ID" value="KAL3794225.1"/>
    <property type="molecule type" value="Genomic_DNA"/>
</dbReference>
<keyword evidence="4" id="KW-1185">Reference proteome</keyword>
<keyword evidence="2" id="KW-0812">Transmembrane</keyword>
<keyword evidence="2" id="KW-1133">Transmembrane helix</keyword>
<keyword evidence="2" id="KW-0472">Membrane</keyword>
<evidence type="ECO:0000313" key="4">
    <source>
        <dbReference type="Proteomes" id="UP001530400"/>
    </source>
</evidence>
<protein>
    <submittedName>
        <fullName evidence="3">Uncharacterized protein</fullName>
    </submittedName>
</protein>
<feature type="region of interest" description="Disordered" evidence="1">
    <location>
        <begin position="1"/>
        <end position="41"/>
    </location>
</feature>
<dbReference type="Proteomes" id="UP001530400">
    <property type="component" value="Unassembled WGS sequence"/>
</dbReference>
<accession>A0ABD3Q244</accession>
<comment type="caution">
    <text evidence="3">The sequence shown here is derived from an EMBL/GenBank/DDBJ whole genome shotgun (WGS) entry which is preliminary data.</text>
</comment>